<keyword evidence="3" id="KW-1185">Reference proteome</keyword>
<feature type="region of interest" description="Disordered" evidence="1">
    <location>
        <begin position="1"/>
        <end position="31"/>
    </location>
</feature>
<evidence type="ECO:0000256" key="1">
    <source>
        <dbReference type="SAM" id="MobiDB-lite"/>
    </source>
</evidence>
<gene>
    <name evidence="2" type="ORF">ANN_27830</name>
</gene>
<name>A0ABQ8RV92_PERAM</name>
<proteinExistence type="predicted"/>
<dbReference type="Proteomes" id="UP001148838">
    <property type="component" value="Unassembled WGS sequence"/>
</dbReference>
<accession>A0ABQ8RV92</accession>
<organism evidence="2 3">
    <name type="scientific">Periplaneta americana</name>
    <name type="common">American cockroach</name>
    <name type="synonym">Blatta americana</name>
    <dbReference type="NCBI Taxonomy" id="6978"/>
    <lineage>
        <taxon>Eukaryota</taxon>
        <taxon>Metazoa</taxon>
        <taxon>Ecdysozoa</taxon>
        <taxon>Arthropoda</taxon>
        <taxon>Hexapoda</taxon>
        <taxon>Insecta</taxon>
        <taxon>Pterygota</taxon>
        <taxon>Neoptera</taxon>
        <taxon>Polyneoptera</taxon>
        <taxon>Dictyoptera</taxon>
        <taxon>Blattodea</taxon>
        <taxon>Blattoidea</taxon>
        <taxon>Blattidae</taxon>
        <taxon>Blattinae</taxon>
        <taxon>Periplaneta</taxon>
    </lineage>
</organism>
<dbReference type="PANTHER" id="PTHR36688:SF2">
    <property type="entry name" value="ENDONUCLEASE_EXONUCLEASE_PHOSPHATASE DOMAIN-CONTAINING PROTEIN"/>
    <property type="match status" value="1"/>
</dbReference>
<dbReference type="PANTHER" id="PTHR36688">
    <property type="entry name" value="ENDO/EXONUCLEASE/PHOSPHATASE DOMAIN-CONTAINING PROTEIN"/>
    <property type="match status" value="1"/>
</dbReference>
<comment type="caution">
    <text evidence="2">The sequence shown here is derived from an EMBL/GenBank/DDBJ whole genome shotgun (WGS) entry which is preliminary data.</text>
</comment>
<reference evidence="2 3" key="1">
    <citation type="journal article" date="2022" name="Allergy">
        <title>Genome assembly and annotation of Periplaneta americana reveal a comprehensive cockroach allergen profile.</title>
        <authorList>
            <person name="Wang L."/>
            <person name="Xiong Q."/>
            <person name="Saelim N."/>
            <person name="Wang L."/>
            <person name="Nong W."/>
            <person name="Wan A.T."/>
            <person name="Shi M."/>
            <person name="Liu X."/>
            <person name="Cao Q."/>
            <person name="Hui J.H.L."/>
            <person name="Sookrung N."/>
            <person name="Leung T.F."/>
            <person name="Tungtrongchitr A."/>
            <person name="Tsui S.K.W."/>
        </authorList>
    </citation>
    <scope>NUCLEOTIDE SEQUENCE [LARGE SCALE GENOMIC DNA]</scope>
    <source>
        <strain evidence="2">PWHHKU_190912</strain>
    </source>
</reference>
<sequence length="236" mass="27693">MVRHRVLPGEKRSDHCPTPYQNKNNSTEDLKRYAEARRNYKALLRKKKTPFWEEEGKQMVQDAIQNPYIALRKKKTHATHYIPMEEWENHFKNILNRKGKEEAFAEITETPDPWIPFSTQEVAECLNALKNKKAAGLDHLFTEHLKQACHLLNATWTQLFNKCIEIGDIPEKWKESTIKVIHKGKGEPTNTNNYRGIALECNPFKALSKLVYNRIRDEIEKKYTGRTVRLQSWTSC</sequence>
<evidence type="ECO:0000313" key="2">
    <source>
        <dbReference type="EMBL" id="KAJ4425634.1"/>
    </source>
</evidence>
<protein>
    <submittedName>
        <fullName evidence="2">Uncharacterized protein</fullName>
    </submittedName>
</protein>
<dbReference type="InterPro" id="IPR052560">
    <property type="entry name" value="RdDP_mobile_element"/>
</dbReference>
<dbReference type="EMBL" id="JAJSOF020000042">
    <property type="protein sequence ID" value="KAJ4425634.1"/>
    <property type="molecule type" value="Genomic_DNA"/>
</dbReference>
<evidence type="ECO:0000313" key="3">
    <source>
        <dbReference type="Proteomes" id="UP001148838"/>
    </source>
</evidence>